<accession>A0A0K0CZP3</accession>
<evidence type="ECO:0000313" key="1">
    <source>
        <dbReference type="Proteomes" id="UP000035642"/>
    </source>
</evidence>
<sequence length="155" mass="17335">MSKKSEGMQENRWKCLVIGDHYPHEFDRGGWMSGPNEEYPADILLGLKKVSNIYKIVFEVDDRFPPSKIEISVGLGDDSIQTDYKNARLAEYCQPIDIEFGEVRGTTGRTETKSGLINLLCLATHFLAMGTVNGISNLGKIREDMVFLSSALEKS</sequence>
<reference evidence="1" key="1">
    <citation type="submission" date="2012-09" db="EMBL/GenBank/DDBJ databases">
        <authorList>
            <person name="Martin A.A."/>
        </authorList>
    </citation>
    <scope>NUCLEOTIDE SEQUENCE</scope>
</reference>
<dbReference type="AlphaFoldDB" id="A0A0K0CZP3"/>
<dbReference type="WBParaSite" id="ACAC_0000321701-mRNA-1">
    <property type="protein sequence ID" value="ACAC_0000321701-mRNA-1"/>
    <property type="gene ID" value="ACAC_0000321701"/>
</dbReference>
<proteinExistence type="predicted"/>
<reference evidence="2" key="2">
    <citation type="submission" date="2017-02" db="UniProtKB">
        <authorList>
            <consortium name="WormBaseParasite"/>
        </authorList>
    </citation>
    <scope>IDENTIFICATION</scope>
</reference>
<keyword evidence="1" id="KW-1185">Reference proteome</keyword>
<name>A0A0K0CZP3_ANGCA</name>
<evidence type="ECO:0000313" key="2">
    <source>
        <dbReference type="WBParaSite" id="ACAC_0000321701-mRNA-1"/>
    </source>
</evidence>
<protein>
    <submittedName>
        <fullName evidence="2">Gamma-glutamylcyclotransferase</fullName>
    </submittedName>
</protein>
<organism evidence="1 2">
    <name type="scientific">Angiostrongylus cantonensis</name>
    <name type="common">Rat lungworm</name>
    <dbReference type="NCBI Taxonomy" id="6313"/>
    <lineage>
        <taxon>Eukaryota</taxon>
        <taxon>Metazoa</taxon>
        <taxon>Ecdysozoa</taxon>
        <taxon>Nematoda</taxon>
        <taxon>Chromadorea</taxon>
        <taxon>Rhabditida</taxon>
        <taxon>Rhabditina</taxon>
        <taxon>Rhabditomorpha</taxon>
        <taxon>Strongyloidea</taxon>
        <taxon>Metastrongylidae</taxon>
        <taxon>Angiostrongylus</taxon>
    </lineage>
</organism>
<dbReference type="Proteomes" id="UP000035642">
    <property type="component" value="Unassembled WGS sequence"/>
</dbReference>